<dbReference type="Pfam" id="PF13356">
    <property type="entry name" value="Arm-DNA-bind_3"/>
    <property type="match status" value="1"/>
</dbReference>
<keyword evidence="4" id="KW-0233">DNA recombination</keyword>
<dbReference type="AlphaFoldDB" id="A0A843BFH4"/>
<dbReference type="InterPro" id="IPR025166">
    <property type="entry name" value="Integrase_DNA_bind_dom"/>
</dbReference>
<keyword evidence="7" id="KW-1185">Reference proteome</keyword>
<evidence type="ECO:0000256" key="1">
    <source>
        <dbReference type="ARBA" id="ARBA00008857"/>
    </source>
</evidence>
<dbReference type="Pfam" id="PF22022">
    <property type="entry name" value="Phage_int_M"/>
    <property type="match status" value="1"/>
</dbReference>
<dbReference type="PANTHER" id="PTHR30629:SF2">
    <property type="entry name" value="PROPHAGE INTEGRASE INTS-RELATED"/>
    <property type="match status" value="1"/>
</dbReference>
<dbReference type="InterPro" id="IPR011010">
    <property type="entry name" value="DNA_brk_join_enz"/>
</dbReference>
<proteinExistence type="inferred from homology"/>
<dbReference type="Gene3D" id="1.10.150.130">
    <property type="match status" value="1"/>
</dbReference>
<dbReference type="InterPro" id="IPR038488">
    <property type="entry name" value="Integrase_DNA-bd_sf"/>
</dbReference>
<keyword evidence="2" id="KW-0229">DNA integration</keyword>
<comment type="similarity">
    <text evidence="1">Belongs to the 'phage' integrase family.</text>
</comment>
<keyword evidence="3" id="KW-0238">DNA-binding</keyword>
<comment type="caution">
    <text evidence="6">The sequence shown here is derived from an EMBL/GenBank/DDBJ whole genome shotgun (WGS) entry which is preliminary data.</text>
</comment>
<dbReference type="InterPro" id="IPR002104">
    <property type="entry name" value="Integrase_catalytic"/>
</dbReference>
<dbReference type="GO" id="GO:0003677">
    <property type="term" value="F:DNA binding"/>
    <property type="evidence" value="ECO:0007669"/>
    <property type="project" value="UniProtKB-KW"/>
</dbReference>
<dbReference type="GO" id="GO:0015074">
    <property type="term" value="P:DNA integration"/>
    <property type="evidence" value="ECO:0007669"/>
    <property type="project" value="UniProtKB-KW"/>
</dbReference>
<dbReference type="InterPro" id="IPR010998">
    <property type="entry name" value="Integrase_recombinase_N"/>
</dbReference>
<dbReference type="Proteomes" id="UP000530032">
    <property type="component" value="Unassembled WGS sequence"/>
</dbReference>
<sequence length="397" mass="44656">MLTDTKIRSLKATGKLYKVTDRDGLYVAVTPSGTISFRYNYKINNRQETLTIGAYGIGGITLAEARAKQLLAKKLVQEGVSPAREKIRTRNREVSAGTLGEWGIKWLKGHKMADSTRDMRRSVYEREVQTRFGKLQLREISGEDVRSMADAIVARGAPATAIHAREIILLIFRYAIERGQKVSNPAEEVPPSTIATFEPKDRALSKEEIGLFYRGLEKVGTTPSIRAACKLLLLTLLRKGELTNAKWADVNFTEGTLTIPAARMKARRPHIVFLAQQAMDLLTALKMFAGGSDYVFPSRYETHRPMSSATLNRVMTLCWEYAQKDGQALAKFGPHDLRRTGSTILHEAGYNSDWIEKTLAHEQKGVRAVYNKAEYREQRKAMLQDWANMIDSWTSAL</sequence>
<accession>A0A843BFH4</accession>
<feature type="domain" description="Tyr recombinase" evidence="5">
    <location>
        <begin position="199"/>
        <end position="383"/>
    </location>
</feature>
<protein>
    <submittedName>
        <fullName evidence="6">Tyrosine-type recombinase/integrase</fullName>
    </submittedName>
</protein>
<dbReference type="InterPro" id="IPR050808">
    <property type="entry name" value="Phage_Integrase"/>
</dbReference>
<dbReference type="InterPro" id="IPR013762">
    <property type="entry name" value="Integrase-like_cat_sf"/>
</dbReference>
<evidence type="ECO:0000256" key="4">
    <source>
        <dbReference type="ARBA" id="ARBA00023172"/>
    </source>
</evidence>
<organism evidence="6 7">
    <name type="scientific">Comamonas suwonensis</name>
    <dbReference type="NCBI Taxonomy" id="2606214"/>
    <lineage>
        <taxon>Bacteria</taxon>
        <taxon>Pseudomonadati</taxon>
        <taxon>Pseudomonadota</taxon>
        <taxon>Betaproteobacteria</taxon>
        <taxon>Burkholderiales</taxon>
        <taxon>Comamonadaceae</taxon>
        <taxon>Comamonas</taxon>
    </lineage>
</organism>
<dbReference type="PROSITE" id="PS51898">
    <property type="entry name" value="TYR_RECOMBINASE"/>
    <property type="match status" value="1"/>
</dbReference>
<dbReference type="Gene3D" id="3.30.160.390">
    <property type="entry name" value="Integrase, DNA-binding domain"/>
    <property type="match status" value="1"/>
</dbReference>
<evidence type="ECO:0000256" key="2">
    <source>
        <dbReference type="ARBA" id="ARBA00022908"/>
    </source>
</evidence>
<evidence type="ECO:0000313" key="7">
    <source>
        <dbReference type="Proteomes" id="UP000530032"/>
    </source>
</evidence>
<gene>
    <name evidence="6" type="ORF">HF327_020075</name>
</gene>
<evidence type="ECO:0000259" key="5">
    <source>
        <dbReference type="PROSITE" id="PS51898"/>
    </source>
</evidence>
<dbReference type="PANTHER" id="PTHR30629">
    <property type="entry name" value="PROPHAGE INTEGRASE"/>
    <property type="match status" value="1"/>
</dbReference>
<dbReference type="CDD" id="cd00801">
    <property type="entry name" value="INT_P4_C"/>
    <property type="match status" value="1"/>
</dbReference>
<reference evidence="6" key="1">
    <citation type="submission" date="2020-12" db="EMBL/GenBank/DDBJ databases">
        <title>Comamonas sp. nov., isolated from stream water.</title>
        <authorList>
            <person name="Park K.-H."/>
        </authorList>
    </citation>
    <scope>NUCLEOTIDE SEQUENCE</scope>
    <source>
        <strain evidence="6">EJ-4</strain>
    </source>
</reference>
<dbReference type="InterPro" id="IPR053876">
    <property type="entry name" value="Phage_int_M"/>
</dbReference>
<dbReference type="SUPFAM" id="SSF56349">
    <property type="entry name" value="DNA breaking-rejoining enzymes"/>
    <property type="match status" value="1"/>
</dbReference>
<dbReference type="RefSeq" id="WP_198462141.1">
    <property type="nucleotide sequence ID" value="NZ_JABBCQ020000024.1"/>
</dbReference>
<dbReference type="GO" id="GO:0006310">
    <property type="term" value="P:DNA recombination"/>
    <property type="evidence" value="ECO:0007669"/>
    <property type="project" value="UniProtKB-KW"/>
</dbReference>
<dbReference type="Gene3D" id="1.10.443.10">
    <property type="entry name" value="Intergrase catalytic core"/>
    <property type="match status" value="1"/>
</dbReference>
<name>A0A843BFH4_9BURK</name>
<dbReference type="EMBL" id="JABBCQ020000024">
    <property type="protein sequence ID" value="MBI1626777.1"/>
    <property type="molecule type" value="Genomic_DNA"/>
</dbReference>
<dbReference type="Pfam" id="PF00589">
    <property type="entry name" value="Phage_integrase"/>
    <property type="match status" value="1"/>
</dbReference>
<evidence type="ECO:0000313" key="6">
    <source>
        <dbReference type="EMBL" id="MBI1626777.1"/>
    </source>
</evidence>
<evidence type="ECO:0000256" key="3">
    <source>
        <dbReference type="ARBA" id="ARBA00023125"/>
    </source>
</evidence>